<dbReference type="EMBL" id="SLZR01000003">
    <property type="protein sequence ID" value="TCS42512.1"/>
    <property type="molecule type" value="Genomic_DNA"/>
</dbReference>
<organism evidence="2 3">
    <name type="scientific">Reinekea marinisedimentorum</name>
    <dbReference type="NCBI Taxonomy" id="230495"/>
    <lineage>
        <taxon>Bacteria</taxon>
        <taxon>Pseudomonadati</taxon>
        <taxon>Pseudomonadota</taxon>
        <taxon>Gammaproteobacteria</taxon>
        <taxon>Oceanospirillales</taxon>
        <taxon>Saccharospirillaceae</taxon>
        <taxon>Reinekea</taxon>
    </lineage>
</organism>
<accession>A0A4R3I8C9</accession>
<dbReference type="InterPro" id="IPR002575">
    <property type="entry name" value="Aminoglycoside_PTrfase"/>
</dbReference>
<dbReference type="GO" id="GO:0016740">
    <property type="term" value="F:transferase activity"/>
    <property type="evidence" value="ECO:0007669"/>
    <property type="project" value="UniProtKB-KW"/>
</dbReference>
<dbReference type="SUPFAM" id="SSF56112">
    <property type="entry name" value="Protein kinase-like (PK-like)"/>
    <property type="match status" value="1"/>
</dbReference>
<dbReference type="RefSeq" id="WP_132700427.1">
    <property type="nucleotide sequence ID" value="NZ_SLZR01000003.1"/>
</dbReference>
<dbReference type="OrthoDB" id="9769860at2"/>
<reference evidence="2 3" key="1">
    <citation type="submission" date="2019-03" db="EMBL/GenBank/DDBJ databases">
        <title>Genomic Encyclopedia of Archaeal and Bacterial Type Strains, Phase II (KMG-II): from individual species to whole genera.</title>
        <authorList>
            <person name="Goeker M."/>
        </authorList>
    </citation>
    <scope>NUCLEOTIDE SEQUENCE [LARGE SCALE GENOMIC DNA]</scope>
    <source>
        <strain evidence="2 3">DSM 15388</strain>
    </source>
</reference>
<feature type="domain" description="Aminoglycoside phosphotransferase" evidence="1">
    <location>
        <begin position="81"/>
        <end position="273"/>
    </location>
</feature>
<proteinExistence type="predicted"/>
<dbReference type="PANTHER" id="PTHR11012">
    <property type="entry name" value="PROTEIN KINASE-LIKE DOMAIN-CONTAINING"/>
    <property type="match status" value="1"/>
</dbReference>
<dbReference type="AlphaFoldDB" id="A0A4R3I8C9"/>
<dbReference type="Pfam" id="PF01636">
    <property type="entry name" value="APH"/>
    <property type="match status" value="1"/>
</dbReference>
<evidence type="ECO:0000259" key="1">
    <source>
        <dbReference type="Pfam" id="PF01636"/>
    </source>
</evidence>
<keyword evidence="2" id="KW-0808">Transferase</keyword>
<dbReference type="InterPro" id="IPR011009">
    <property type="entry name" value="Kinase-like_dom_sf"/>
</dbReference>
<evidence type="ECO:0000313" key="3">
    <source>
        <dbReference type="Proteomes" id="UP000295793"/>
    </source>
</evidence>
<dbReference type="Proteomes" id="UP000295793">
    <property type="component" value="Unassembled WGS sequence"/>
</dbReference>
<protein>
    <submittedName>
        <fullName evidence="2">Phosphotransferase family enzyme</fullName>
    </submittedName>
</protein>
<gene>
    <name evidence="2" type="ORF">BCF53_103173</name>
</gene>
<comment type="caution">
    <text evidence="2">The sequence shown here is derived from an EMBL/GenBank/DDBJ whole genome shotgun (WGS) entry which is preliminary data.</text>
</comment>
<name>A0A4R3I8C9_9GAMM</name>
<evidence type="ECO:0000313" key="2">
    <source>
        <dbReference type="EMBL" id="TCS42512.1"/>
    </source>
</evidence>
<dbReference type="PANTHER" id="PTHR11012:SF30">
    <property type="entry name" value="PROTEIN KINASE-LIKE DOMAIN-CONTAINING"/>
    <property type="match status" value="1"/>
</dbReference>
<sequence length="344" mass="39084">MKLTTEQQSAIYQAAKCRTIIDVTPMQSLWAGQGELVRMLLSTAERGSAAEKTKSLVVKQIIDKPSGGHPRGWNTTLSQQRKRRSYQVELHWYRQFASSLNSAARMPGLVYSEASNHGLLLVLEDLAVDYPVRFTAGQDDRPTDSQIQSCIHWLAQFHARTLQHNSEGLWPVGGYWHLDTRPDEWQAMPEGELKRLAGALDEQLRACPYQSIIHGDAKLANFCFDASGKKVAAVDFQYVGNGPGVKDLMLLLSSVMPDERLVTEAHGWVEYYFEQLSLGLKKWQKGVDADEVIAAWRPLYPVAWADFHRFLKGWSPGHWKIGRYCWQESNKCLLEQQGIERRLV</sequence>
<dbReference type="Gene3D" id="3.90.1200.10">
    <property type="match status" value="1"/>
</dbReference>
<keyword evidence="3" id="KW-1185">Reference proteome</keyword>